<reference evidence="2 3" key="1">
    <citation type="submission" date="2016-08" db="EMBL/GenBank/DDBJ databases">
        <title>Draft genome of the agarase producing Sphingomonas sp. MCT13.</title>
        <authorList>
            <person name="D'Andrea M.M."/>
            <person name="Rossolini G.M."/>
            <person name="Thaller M.C."/>
        </authorList>
    </citation>
    <scope>NUCLEOTIDE SEQUENCE [LARGE SCALE GENOMIC DNA]</scope>
    <source>
        <strain evidence="2 3">MCT13</strain>
    </source>
</reference>
<accession>A0A1E3LSG0</accession>
<feature type="transmembrane region" description="Helical" evidence="1">
    <location>
        <begin position="353"/>
        <end position="372"/>
    </location>
</feature>
<feature type="transmembrane region" description="Helical" evidence="1">
    <location>
        <begin position="12"/>
        <end position="29"/>
    </location>
</feature>
<evidence type="ECO:0000313" key="2">
    <source>
        <dbReference type="EMBL" id="ODP36125.1"/>
    </source>
</evidence>
<name>A0A1E3LSG0_9SPHN</name>
<dbReference type="EMBL" id="MDDS01000081">
    <property type="protein sequence ID" value="ODP36125.1"/>
    <property type="molecule type" value="Genomic_DNA"/>
</dbReference>
<proteinExistence type="predicted"/>
<keyword evidence="1" id="KW-0472">Membrane</keyword>
<dbReference type="OrthoDB" id="7538213at2"/>
<feature type="transmembrane region" description="Helical" evidence="1">
    <location>
        <begin position="91"/>
        <end position="111"/>
    </location>
</feature>
<evidence type="ECO:0008006" key="4">
    <source>
        <dbReference type="Google" id="ProtNLM"/>
    </source>
</evidence>
<gene>
    <name evidence="2" type="ORF">BFL28_06860</name>
</gene>
<dbReference type="RefSeq" id="WP_069321994.1">
    <property type="nucleotide sequence ID" value="NZ_MDDS01000081.1"/>
</dbReference>
<feature type="transmembrane region" description="Helical" evidence="1">
    <location>
        <begin position="146"/>
        <end position="168"/>
    </location>
</feature>
<evidence type="ECO:0000313" key="3">
    <source>
        <dbReference type="Proteomes" id="UP000094487"/>
    </source>
</evidence>
<comment type="caution">
    <text evidence="2">The sequence shown here is derived from an EMBL/GenBank/DDBJ whole genome shotgun (WGS) entry which is preliminary data.</text>
</comment>
<organism evidence="2 3">
    <name type="scientific">Sphingomonas turrisvirgatae</name>
    <dbReference type="NCBI Taxonomy" id="1888892"/>
    <lineage>
        <taxon>Bacteria</taxon>
        <taxon>Pseudomonadati</taxon>
        <taxon>Pseudomonadota</taxon>
        <taxon>Alphaproteobacteria</taxon>
        <taxon>Sphingomonadales</taxon>
        <taxon>Sphingomonadaceae</taxon>
        <taxon>Sphingomonas</taxon>
    </lineage>
</organism>
<dbReference type="AlphaFoldDB" id="A0A1E3LSG0"/>
<protein>
    <recommendedName>
        <fullName evidence="4">Glycosyltransferase RgtA/B/C/D-like domain-containing protein</fullName>
    </recommendedName>
</protein>
<keyword evidence="3" id="KW-1185">Reference proteome</keyword>
<feature type="transmembrane region" description="Helical" evidence="1">
    <location>
        <begin position="219"/>
        <end position="237"/>
    </location>
</feature>
<keyword evidence="1" id="KW-1133">Transmembrane helix</keyword>
<feature type="transmembrane region" description="Helical" evidence="1">
    <location>
        <begin position="378"/>
        <end position="395"/>
    </location>
</feature>
<keyword evidence="1" id="KW-0812">Transmembrane</keyword>
<evidence type="ECO:0000256" key="1">
    <source>
        <dbReference type="SAM" id="Phobius"/>
    </source>
</evidence>
<feature type="transmembrane region" description="Helical" evidence="1">
    <location>
        <begin position="180"/>
        <end position="207"/>
    </location>
</feature>
<dbReference type="Proteomes" id="UP000094487">
    <property type="component" value="Unassembled WGS sequence"/>
</dbReference>
<dbReference type="STRING" id="1888892.BFL28_06860"/>
<sequence>MNEPEHAERRFLVWLVAGFLLIRLAWLYAVHGGLDGFLEASEATRVALSIAQNGLAGDAYHAGQGATAHLMPLNPAIAGGVLRLFDPAGSAAHLILLAWSLAQVLCGYLLVRAVFARLGADPRALRWGSVLLLLGAPFMPQETVDFRYWEGASALCLVAANLLVMIEVAERRGLKRGEWIAIAALFALTCFVSPPAGVAIGACWAIVALRRLSLRQSALLAGGTLGALVLAFAPWALRNAAMLGEPVLTRSNFGLELAIANHSAALTDRDPASVFHERLSQVHPAASAAARTQVQAHGEVAYSRQLASTAKAWIAANPGGFARLWLGHAGEMIAPRAWQMYFTGWEGARSLRAGMISLVQLLGIAALVLALAAGRRRYWLPAIYIGVTVALYAIFQPMPRYSFAIYPFLAFLAAERAARLFGRGGAQPG</sequence>